<feature type="compositionally biased region" description="Polar residues" evidence="1">
    <location>
        <begin position="290"/>
        <end position="313"/>
    </location>
</feature>
<dbReference type="Proteomes" id="UP000664169">
    <property type="component" value="Unassembled WGS sequence"/>
</dbReference>
<keyword evidence="3" id="KW-1185">Reference proteome</keyword>
<organism evidence="2 3">
    <name type="scientific">Gomphillus americanus</name>
    <dbReference type="NCBI Taxonomy" id="1940652"/>
    <lineage>
        <taxon>Eukaryota</taxon>
        <taxon>Fungi</taxon>
        <taxon>Dikarya</taxon>
        <taxon>Ascomycota</taxon>
        <taxon>Pezizomycotina</taxon>
        <taxon>Lecanoromycetes</taxon>
        <taxon>OSLEUM clade</taxon>
        <taxon>Ostropomycetidae</taxon>
        <taxon>Ostropales</taxon>
        <taxon>Graphidaceae</taxon>
        <taxon>Gomphilloideae</taxon>
        <taxon>Gomphillus</taxon>
    </lineage>
</organism>
<evidence type="ECO:0000256" key="1">
    <source>
        <dbReference type="SAM" id="MobiDB-lite"/>
    </source>
</evidence>
<feature type="region of interest" description="Disordered" evidence="1">
    <location>
        <begin position="96"/>
        <end position="349"/>
    </location>
</feature>
<comment type="caution">
    <text evidence="2">The sequence shown here is derived from an EMBL/GenBank/DDBJ whole genome shotgun (WGS) entry which is preliminary data.</text>
</comment>
<feature type="compositionally biased region" description="Low complexity" evidence="1">
    <location>
        <begin position="218"/>
        <end position="240"/>
    </location>
</feature>
<feature type="compositionally biased region" description="Basic residues" evidence="1">
    <location>
        <begin position="261"/>
        <end position="273"/>
    </location>
</feature>
<dbReference type="AlphaFoldDB" id="A0A8H3FEL1"/>
<feature type="compositionally biased region" description="Polar residues" evidence="1">
    <location>
        <begin position="326"/>
        <end position="349"/>
    </location>
</feature>
<reference evidence="2" key="1">
    <citation type="submission" date="2021-03" db="EMBL/GenBank/DDBJ databases">
        <authorList>
            <person name="Tagirdzhanova G."/>
        </authorList>
    </citation>
    <scope>NUCLEOTIDE SEQUENCE</scope>
</reference>
<name>A0A8H3FEL1_9LECA</name>
<feature type="compositionally biased region" description="Basic and acidic residues" evidence="1">
    <location>
        <begin position="460"/>
        <end position="478"/>
    </location>
</feature>
<sequence length="492" mass="51987">MAGQKLPNGLIRSGTPYTSSSGGDDDDDDDDHRRLSMDDVVRLWRAHFALKAAQPSVTGFRLEYFFWRIMGSQRLQQVLTESQIARIHAMISQDNPIRTTPRQTPVRFGTNSDVPDSSGVNATLSSDGRFPGSTGRRNLDVPTVKAHASRDRSTSRPPRPILRTPGIDTVTTEKSARIVTPTWGGHNGKGKGKLPLNEENFNTRDNSLKLQPARSSMSANPASLSNTSSLSTLQSAAASPKPALEGSPSKAGRKGSFAVGSKRRRPAMPHRRSSQSASSANAKSPKQSPVLNQESFEATTRSTSERPSGLQQITETSTGGETAGGNNKNSHSLSSVPNLRTDNSSQNRSEGNLKLAAAATNFTPSSSFNNPPSMRAIPAKATLSTGVSLITPVTANLQPFADPDQGPSSSSSSSLATAAAATAVGVSPTHTASGSGSGPRLSQNLKLRGDNQSSSSGKDTLQRSRDNLNLLLERDRRKASGAGGGPRKGKKT</sequence>
<feature type="region of interest" description="Disordered" evidence="1">
    <location>
        <begin position="1"/>
        <end position="32"/>
    </location>
</feature>
<dbReference type="EMBL" id="CAJPDQ010000020">
    <property type="protein sequence ID" value="CAF9923817.1"/>
    <property type="molecule type" value="Genomic_DNA"/>
</dbReference>
<protein>
    <recommendedName>
        <fullName evidence="4">Nitrogen regulatory protein areA GATA-like domain-containing protein</fullName>
    </recommendedName>
</protein>
<evidence type="ECO:0000313" key="3">
    <source>
        <dbReference type="Proteomes" id="UP000664169"/>
    </source>
</evidence>
<feature type="compositionally biased region" description="Polar residues" evidence="1">
    <location>
        <begin position="199"/>
        <end position="217"/>
    </location>
</feature>
<feature type="compositionally biased region" description="Polar residues" evidence="1">
    <location>
        <begin position="428"/>
        <end position="459"/>
    </location>
</feature>
<feature type="compositionally biased region" description="Low complexity" evidence="1">
    <location>
        <begin position="274"/>
        <end position="289"/>
    </location>
</feature>
<evidence type="ECO:0000313" key="2">
    <source>
        <dbReference type="EMBL" id="CAF9923817.1"/>
    </source>
</evidence>
<accession>A0A8H3FEL1</accession>
<evidence type="ECO:0008006" key="4">
    <source>
        <dbReference type="Google" id="ProtNLM"/>
    </source>
</evidence>
<feature type="region of interest" description="Disordered" evidence="1">
    <location>
        <begin position="426"/>
        <end position="492"/>
    </location>
</feature>
<gene>
    <name evidence="2" type="ORF">GOMPHAMPRED_003455</name>
</gene>
<feature type="compositionally biased region" description="Polar residues" evidence="1">
    <location>
        <begin position="96"/>
        <end position="126"/>
    </location>
</feature>
<proteinExistence type="predicted"/>
<dbReference type="OrthoDB" id="5424234at2759"/>